<dbReference type="OrthoDB" id="5337378at2759"/>
<dbReference type="Gene3D" id="1.10.510.10">
    <property type="entry name" value="Transferase(Phosphotransferase) domain 1"/>
    <property type="match status" value="1"/>
</dbReference>
<evidence type="ECO:0000313" key="10">
    <source>
        <dbReference type="Proteomes" id="UP000467700"/>
    </source>
</evidence>
<feature type="compositionally biased region" description="Low complexity" evidence="7">
    <location>
        <begin position="365"/>
        <end position="379"/>
    </location>
</feature>
<evidence type="ECO:0000256" key="6">
    <source>
        <dbReference type="PROSITE-ProRule" id="PRU10141"/>
    </source>
</evidence>
<feature type="region of interest" description="Disordered" evidence="7">
    <location>
        <begin position="284"/>
        <end position="403"/>
    </location>
</feature>
<feature type="region of interest" description="Disordered" evidence="7">
    <location>
        <begin position="423"/>
        <end position="473"/>
    </location>
</feature>
<dbReference type="PROSITE" id="PS00107">
    <property type="entry name" value="PROTEIN_KINASE_ATP"/>
    <property type="match status" value="1"/>
</dbReference>
<feature type="region of interest" description="Disordered" evidence="7">
    <location>
        <begin position="756"/>
        <end position="823"/>
    </location>
</feature>
<evidence type="ECO:0000256" key="4">
    <source>
        <dbReference type="ARBA" id="ARBA00022840"/>
    </source>
</evidence>
<feature type="compositionally biased region" description="Low complexity" evidence="7">
    <location>
        <begin position="803"/>
        <end position="812"/>
    </location>
</feature>
<dbReference type="PANTHER" id="PTHR11042:SF190">
    <property type="entry name" value="MITOSIS INHIBITOR PROTEIN KINASE MIK1"/>
    <property type="match status" value="1"/>
</dbReference>
<dbReference type="EMBL" id="CACVBS010000013">
    <property type="protein sequence ID" value="CAA7259040.1"/>
    <property type="molecule type" value="Genomic_DNA"/>
</dbReference>
<feature type="domain" description="Protein kinase" evidence="8">
    <location>
        <begin position="870"/>
        <end position="1163"/>
    </location>
</feature>
<evidence type="ECO:0000256" key="1">
    <source>
        <dbReference type="ARBA" id="ARBA00022679"/>
    </source>
</evidence>
<dbReference type="InterPro" id="IPR011009">
    <property type="entry name" value="Kinase-like_dom_sf"/>
</dbReference>
<dbReference type="InterPro" id="IPR050339">
    <property type="entry name" value="CC_SR_Kinase"/>
</dbReference>
<feature type="region of interest" description="Disordered" evidence="7">
    <location>
        <begin position="486"/>
        <end position="505"/>
    </location>
</feature>
<dbReference type="GO" id="GO:0110031">
    <property type="term" value="P:negative regulation of G2/MI transition of meiotic cell cycle"/>
    <property type="evidence" value="ECO:0007669"/>
    <property type="project" value="TreeGrafter"/>
</dbReference>
<dbReference type="PANTHER" id="PTHR11042">
    <property type="entry name" value="EUKARYOTIC TRANSLATION INITIATION FACTOR 2-ALPHA KINASE EIF2-ALPHA KINASE -RELATED"/>
    <property type="match status" value="1"/>
</dbReference>
<name>A0A8S0W6E8_CYCAE</name>
<evidence type="ECO:0000256" key="5">
    <source>
        <dbReference type="ARBA" id="ARBA00037982"/>
    </source>
</evidence>
<protein>
    <recommendedName>
        <fullName evidence="8">Protein kinase domain-containing protein</fullName>
    </recommendedName>
</protein>
<dbReference type="GO" id="GO:0004713">
    <property type="term" value="F:protein tyrosine kinase activity"/>
    <property type="evidence" value="ECO:0007669"/>
    <property type="project" value="TreeGrafter"/>
</dbReference>
<feature type="compositionally biased region" description="Polar residues" evidence="7">
    <location>
        <begin position="734"/>
        <end position="743"/>
    </location>
</feature>
<dbReference type="PROSITE" id="PS50011">
    <property type="entry name" value="PROTEIN_KINASE_DOM"/>
    <property type="match status" value="1"/>
</dbReference>
<accession>A0A8S0W6E8</accession>
<keyword evidence="10" id="KW-1185">Reference proteome</keyword>
<proteinExistence type="inferred from homology"/>
<dbReference type="SUPFAM" id="SSF56112">
    <property type="entry name" value="Protein kinase-like (PK-like)"/>
    <property type="match status" value="1"/>
</dbReference>
<gene>
    <name evidence="9" type="ORF">AAE3_LOCUS1262</name>
</gene>
<keyword evidence="1" id="KW-0808">Transferase</keyword>
<feature type="compositionally biased region" description="Polar residues" evidence="7">
    <location>
        <begin position="813"/>
        <end position="822"/>
    </location>
</feature>
<dbReference type="InterPro" id="IPR017441">
    <property type="entry name" value="Protein_kinase_ATP_BS"/>
</dbReference>
<evidence type="ECO:0000259" key="8">
    <source>
        <dbReference type="PROSITE" id="PS50011"/>
    </source>
</evidence>
<feature type="compositionally biased region" description="Low complexity" evidence="7">
    <location>
        <begin position="756"/>
        <end position="769"/>
    </location>
</feature>
<dbReference type="AlphaFoldDB" id="A0A8S0W6E8"/>
<feature type="region of interest" description="Disordered" evidence="7">
    <location>
        <begin position="686"/>
        <end position="743"/>
    </location>
</feature>
<dbReference type="GO" id="GO:0005634">
    <property type="term" value="C:nucleus"/>
    <property type="evidence" value="ECO:0007669"/>
    <property type="project" value="TreeGrafter"/>
</dbReference>
<comment type="caution">
    <text evidence="9">The sequence shown here is derived from an EMBL/GenBank/DDBJ whole genome shotgun (WGS) entry which is preliminary data.</text>
</comment>
<dbReference type="GO" id="GO:0005737">
    <property type="term" value="C:cytoplasm"/>
    <property type="evidence" value="ECO:0007669"/>
    <property type="project" value="TreeGrafter"/>
</dbReference>
<dbReference type="Pfam" id="PF00069">
    <property type="entry name" value="Pkinase"/>
    <property type="match status" value="1"/>
</dbReference>
<evidence type="ECO:0000256" key="2">
    <source>
        <dbReference type="ARBA" id="ARBA00022741"/>
    </source>
</evidence>
<feature type="region of interest" description="Disordered" evidence="7">
    <location>
        <begin position="154"/>
        <end position="196"/>
    </location>
</feature>
<dbReference type="SMART" id="SM00220">
    <property type="entry name" value="S_TKc"/>
    <property type="match status" value="1"/>
</dbReference>
<keyword evidence="4 6" id="KW-0067">ATP-binding</keyword>
<feature type="region of interest" description="Disordered" evidence="7">
    <location>
        <begin position="21"/>
        <end position="43"/>
    </location>
</feature>
<sequence>MLLSTPTKIYMHKNTPCDTSMSPKYHHHRRHCTPPSAAAQPYDSPMLTPSPLRQRPLYPTTMQYDDADDSLQSPYKTPALAQIYNPFYATKPQTIPADDEEGHIFLSSAASPTFTPFFATSSSQPLLTPVKQARRTTPRSVLSPQTNTLFGLAVPQEEDKPATRVGVGTKRKSTPHATPRRPHNLTPLKLTQSEEGDSTFSFDRLAPLSAPKFNARTPQTKAETEAYLKRQTATLTRLRLSDQDALDFDGAAANDSRCEIDEDDSLFLNKPRLSGQPIKSLAFHTSKGKEKEEVAEAISPGGHITKRRARSRPVSAELLEQTFGSPKRSPVKPSKPPGIPTRAGSARPRHSGPVAFPSTAHRGRASPASVSSSSEAGSPRPRRRISGSLTATRPHPLPFRPPLSRIDSVSSATLFFGPAISAAPKTADSTTSSNGRSRTDTNLSASTPAPASRQLSSRPIPANRHSYAGPGSSGNDLNLWRTFQARDVSPSPGSSPFSRHARNRSTDLEDEDMFFAGEDTSFRLNVTKHSPSPAKAALPMKHKLQDSLALSDEDEVPSTGSSLGIGGEFLNAMPKASTSVTSITSDEGLVTPGVGPDGFSGWPTASVYINQQETHPYGGEGIDVDEFIMKTLAAASKGSNMPKKAPGTPVKKARMSYFGNERPWQSAVASKVGLRDDCEFKQMPRKSLPAAFPPMGAKGAKLSDYQPTDTEDEEEYSPSTRRCDNRYTGLGLGQPTQAKNGVPTSFSRWLVRRSSSGAFSSGSDSASLSNTPTRAKGIDWQLPKPRIPLRLSPSSDALDSKRSTSGSSSGSSVTLNSPTTSRAARGRLVASGAGAANARVPRLSHPLLAPRRFSDTFTEEQQPGRFERDFDELEEVGSGEFGKVIKVQRKNGDDGEVYAIKKSKRFEGAKHRLRLREEVDILKHLSQAALSTSCPDGRHPNVLAYIDSWEEDEELFIQTELCESGNLARFLWEYGRVFPRLDEARVWKIVADLSNGLRFIHDSGVIHLDLKPSNVFVTKEGRFKIGDFGMASLWPRRRSTVVDGTGTASGVECGASVAGGSGETGAGGFEREGDKLYLAPEVLQGRYGKAADVFSFGMTILETATNIVVPDQGEAWHRLRNEDFSQVDLEYHSEALVDLLRQMMRTDPAKRLTMTEVCEHPVVSRARIEMERTRQALSAAGVSTWGASPLASVPEGFLEEILGEDTQMDTSP</sequence>
<organism evidence="9 10">
    <name type="scientific">Cyclocybe aegerita</name>
    <name type="common">Black poplar mushroom</name>
    <name type="synonym">Agrocybe aegerita</name>
    <dbReference type="NCBI Taxonomy" id="1973307"/>
    <lineage>
        <taxon>Eukaryota</taxon>
        <taxon>Fungi</taxon>
        <taxon>Dikarya</taxon>
        <taxon>Basidiomycota</taxon>
        <taxon>Agaricomycotina</taxon>
        <taxon>Agaricomycetes</taxon>
        <taxon>Agaricomycetidae</taxon>
        <taxon>Agaricales</taxon>
        <taxon>Agaricineae</taxon>
        <taxon>Bolbitiaceae</taxon>
        <taxon>Cyclocybe</taxon>
    </lineage>
</organism>
<feature type="binding site" evidence="6">
    <location>
        <position position="902"/>
    </location>
    <ligand>
        <name>ATP</name>
        <dbReference type="ChEBI" id="CHEBI:30616"/>
    </ligand>
</feature>
<dbReference type="PROSITE" id="PS00108">
    <property type="entry name" value="PROTEIN_KINASE_ST"/>
    <property type="match status" value="1"/>
</dbReference>
<evidence type="ECO:0000256" key="7">
    <source>
        <dbReference type="SAM" id="MobiDB-lite"/>
    </source>
</evidence>
<comment type="similarity">
    <text evidence="5">Belongs to the protein kinase superfamily. Ser/Thr protein kinase family. GCN2 subfamily.</text>
</comment>
<dbReference type="Proteomes" id="UP000467700">
    <property type="component" value="Unassembled WGS sequence"/>
</dbReference>
<keyword evidence="2 6" id="KW-0547">Nucleotide-binding</keyword>
<feature type="compositionally biased region" description="Basic residues" evidence="7">
    <location>
        <begin position="169"/>
        <end position="183"/>
    </location>
</feature>
<dbReference type="InterPro" id="IPR008271">
    <property type="entry name" value="Ser/Thr_kinase_AS"/>
</dbReference>
<dbReference type="GO" id="GO:0005524">
    <property type="term" value="F:ATP binding"/>
    <property type="evidence" value="ECO:0007669"/>
    <property type="project" value="UniProtKB-UniRule"/>
</dbReference>
<dbReference type="Gene3D" id="3.30.200.20">
    <property type="entry name" value="Phosphorylase Kinase, domain 1"/>
    <property type="match status" value="1"/>
</dbReference>
<reference evidence="9 10" key="1">
    <citation type="submission" date="2020-01" db="EMBL/GenBank/DDBJ databases">
        <authorList>
            <person name="Gupta K D."/>
        </authorList>
    </citation>
    <scope>NUCLEOTIDE SEQUENCE [LARGE SCALE GENOMIC DNA]</scope>
</reference>
<evidence type="ECO:0000256" key="3">
    <source>
        <dbReference type="ARBA" id="ARBA00022777"/>
    </source>
</evidence>
<keyword evidence="3" id="KW-0418">Kinase</keyword>
<evidence type="ECO:0000313" key="9">
    <source>
        <dbReference type="EMBL" id="CAA7259040.1"/>
    </source>
</evidence>
<dbReference type="InterPro" id="IPR000719">
    <property type="entry name" value="Prot_kinase_dom"/>
</dbReference>
<feature type="compositionally biased region" description="Polar residues" evidence="7">
    <location>
        <begin position="427"/>
        <end position="457"/>
    </location>
</feature>